<feature type="region of interest" description="Disordered" evidence="1">
    <location>
        <begin position="18"/>
        <end position="41"/>
    </location>
</feature>
<dbReference type="Gramene" id="EOY16272">
    <property type="protein sequence ID" value="EOY16272"/>
    <property type="gene ID" value="TCM_035105"/>
</dbReference>
<dbReference type="AlphaFoldDB" id="A0A061FGU3"/>
<name>A0A061FGU3_THECC</name>
<dbReference type="EMBL" id="CM001886">
    <property type="protein sequence ID" value="EOY16272.1"/>
    <property type="molecule type" value="Genomic_DNA"/>
</dbReference>
<evidence type="ECO:0000313" key="2">
    <source>
        <dbReference type="EMBL" id="EOY16271.1"/>
    </source>
</evidence>
<reference evidence="2 3" key="1">
    <citation type="journal article" date="2013" name="Genome Biol.">
        <title>The genome sequence of the most widely cultivated cacao type and its use to identify candidate genes regulating pod color.</title>
        <authorList>
            <person name="Motamayor J.C."/>
            <person name="Mockaitis K."/>
            <person name="Schmutz J."/>
            <person name="Haiminen N."/>
            <person name="Iii D.L."/>
            <person name="Cornejo O."/>
            <person name="Findley S.D."/>
            <person name="Zheng P."/>
            <person name="Utro F."/>
            <person name="Royaert S."/>
            <person name="Saski C."/>
            <person name="Jenkins J."/>
            <person name="Podicheti R."/>
            <person name="Zhao M."/>
            <person name="Scheffler B.E."/>
            <person name="Stack J.C."/>
            <person name="Feltus F.A."/>
            <person name="Mustiga G.M."/>
            <person name="Amores F."/>
            <person name="Phillips W."/>
            <person name="Marelli J.P."/>
            <person name="May G.D."/>
            <person name="Shapiro H."/>
            <person name="Ma J."/>
            <person name="Bustamante C.D."/>
            <person name="Schnell R.J."/>
            <person name="Main D."/>
            <person name="Gilbert D."/>
            <person name="Parida L."/>
            <person name="Kuhn D.N."/>
        </authorList>
    </citation>
    <scope>NUCLEOTIDE SEQUENCE [LARGE SCALE GENOMIC DNA]</scope>
    <source>
        <strain evidence="3">cv. Matina 1-6</strain>
    </source>
</reference>
<evidence type="ECO:0000313" key="3">
    <source>
        <dbReference type="Proteomes" id="UP000026915"/>
    </source>
</evidence>
<dbReference type="HOGENOM" id="CLU_2799157_0_0_1"/>
<proteinExistence type="predicted"/>
<organism evidence="2 3">
    <name type="scientific">Theobroma cacao</name>
    <name type="common">Cacao</name>
    <name type="synonym">Cocoa</name>
    <dbReference type="NCBI Taxonomy" id="3641"/>
    <lineage>
        <taxon>Eukaryota</taxon>
        <taxon>Viridiplantae</taxon>
        <taxon>Streptophyta</taxon>
        <taxon>Embryophyta</taxon>
        <taxon>Tracheophyta</taxon>
        <taxon>Spermatophyta</taxon>
        <taxon>Magnoliopsida</taxon>
        <taxon>eudicotyledons</taxon>
        <taxon>Gunneridae</taxon>
        <taxon>Pentapetalae</taxon>
        <taxon>rosids</taxon>
        <taxon>malvids</taxon>
        <taxon>Malvales</taxon>
        <taxon>Malvaceae</taxon>
        <taxon>Byttnerioideae</taxon>
        <taxon>Theobroma</taxon>
    </lineage>
</organism>
<sequence>MNLFTPARIWRCFHPSSGQTRQHNYYDHRSGTKLNTTDPTLGGKARNSTLCPLNFDWLHRILAPSEVS</sequence>
<dbReference type="Proteomes" id="UP000026915">
    <property type="component" value="Chromosome 8"/>
</dbReference>
<dbReference type="EMBL" id="CM001886">
    <property type="protein sequence ID" value="EOY16271.1"/>
    <property type="molecule type" value="Genomic_DNA"/>
</dbReference>
<evidence type="ECO:0000256" key="1">
    <source>
        <dbReference type="SAM" id="MobiDB-lite"/>
    </source>
</evidence>
<keyword evidence="3" id="KW-1185">Reference proteome</keyword>
<dbReference type="Gramene" id="EOY16271">
    <property type="protein sequence ID" value="EOY16271"/>
    <property type="gene ID" value="TCM_035105"/>
</dbReference>
<accession>A0A061FGU3</accession>
<gene>
    <name evidence="2" type="ORF">TCM_035105</name>
</gene>
<protein>
    <submittedName>
        <fullName evidence="2">Uncharacterized protein isoform 1</fullName>
    </submittedName>
</protein>
<dbReference type="InParanoid" id="A0A061FGU3"/>